<reference evidence="1" key="1">
    <citation type="submission" date="2021-02" db="EMBL/GenBank/DDBJ databases">
        <authorList>
            <person name="Nowell W R."/>
        </authorList>
    </citation>
    <scope>NUCLEOTIDE SEQUENCE</scope>
</reference>
<feature type="non-terminal residue" evidence="1">
    <location>
        <position position="1"/>
    </location>
</feature>
<protein>
    <submittedName>
        <fullName evidence="1">Uncharacterized protein</fullName>
    </submittedName>
</protein>
<name>A0A814TZ58_ADIRI</name>
<comment type="caution">
    <text evidence="1">The sequence shown here is derived from an EMBL/GenBank/DDBJ whole genome shotgun (WGS) entry which is preliminary data.</text>
</comment>
<dbReference type="AlphaFoldDB" id="A0A814TZ58"/>
<dbReference type="EMBL" id="CAJNOR010001592">
    <property type="protein sequence ID" value="CAF1168754.1"/>
    <property type="molecule type" value="Genomic_DNA"/>
</dbReference>
<proteinExistence type="predicted"/>
<accession>A0A814TZ58</accession>
<dbReference type="Proteomes" id="UP000663828">
    <property type="component" value="Unassembled WGS sequence"/>
</dbReference>
<organism evidence="1 2">
    <name type="scientific">Adineta ricciae</name>
    <name type="common">Rotifer</name>
    <dbReference type="NCBI Taxonomy" id="249248"/>
    <lineage>
        <taxon>Eukaryota</taxon>
        <taxon>Metazoa</taxon>
        <taxon>Spiralia</taxon>
        <taxon>Gnathifera</taxon>
        <taxon>Rotifera</taxon>
        <taxon>Eurotatoria</taxon>
        <taxon>Bdelloidea</taxon>
        <taxon>Adinetida</taxon>
        <taxon>Adinetidae</taxon>
        <taxon>Adineta</taxon>
    </lineage>
</organism>
<evidence type="ECO:0000313" key="1">
    <source>
        <dbReference type="EMBL" id="CAF1168754.1"/>
    </source>
</evidence>
<gene>
    <name evidence="1" type="ORF">XAT740_LOCUS21906</name>
</gene>
<evidence type="ECO:0000313" key="2">
    <source>
        <dbReference type="Proteomes" id="UP000663828"/>
    </source>
</evidence>
<sequence length="38" mass="4487">MRFDRSKQRFRLPITAVLIRKTKVGTMSQLSIPLDRAR</sequence>
<keyword evidence="2" id="KW-1185">Reference proteome</keyword>